<dbReference type="Gene3D" id="3.40.50.720">
    <property type="entry name" value="NAD(P)-binding Rossmann-like Domain"/>
    <property type="match status" value="1"/>
</dbReference>
<dbReference type="InterPro" id="IPR027624">
    <property type="entry name" value="TOMM_cyclo_SagD"/>
</dbReference>
<keyword evidence="2" id="KW-0808">Transferase</keyword>
<dbReference type="InterPro" id="IPR022291">
    <property type="entry name" value="Bacteriocin_synth_cyclodeHase"/>
</dbReference>
<dbReference type="Gene3D" id="3.30.40.250">
    <property type="match status" value="1"/>
</dbReference>
<accession>A0A543J433</accession>
<dbReference type="EMBL" id="VFPQ01000001">
    <property type="protein sequence ID" value="TQM77583.1"/>
    <property type="molecule type" value="Genomic_DNA"/>
</dbReference>
<dbReference type="NCBIfam" id="TIGR03882">
    <property type="entry name" value="cyclo_dehyd_2"/>
    <property type="match status" value="1"/>
</dbReference>
<dbReference type="Gene3D" id="3.30.160.660">
    <property type="match status" value="1"/>
</dbReference>
<protein>
    <submittedName>
        <fullName evidence="2">Ribosomal protein S12 methylthiotransferase accessory factor</fullName>
    </submittedName>
</protein>
<keyword evidence="2" id="KW-0689">Ribosomal protein</keyword>
<sequence>MTDVLAAPRGPVAVLGSGRLHAAIRSALARTGRPVATAAHDGVTALVLACDADDTRGYGEARRRAAELRVPWLPVRVEGGCVLVGPAVRPGTPGCPTCAERRRAANRPDAPGRDELRRRYGHELASRPSRLVTPVLAAAVGVLVAGEVDRLRHDPASARSAGALLRLAVPTATVRRHPVLADPLCPDCGSRPDDHPEASRPLPVSARKPHPAVFRVGDIAPRAAELERMFVDAETGFVQGVASDTRGGTPMAVARLAPARTVDESHHGYGRSDDFAAARATAIVEALERVAGIHPRGRRTVVRAPYADVAGHALDPRTLGLYPDDRYDLPGFWFTRFHPEKETSWVWGYSFRRDAPVLVPECFVYYGPRPEGDRGFAYECSNGCAIGGTPVEAILHGLLEVAERDAFLTAWYARLPIPRVDLGSAADRRIPLAAERIRHRYGYEVAAFVATLEQGLPVFWVIAVDRTGGPGRPKAVCASGAHLSPERALRRAIHDLGPALEGQLERYDEAAAARLLADSDRVRRLEDHPMLYCHPDAFERLAFLPFDGPARTLAEITAEFAWPAHDDLGADLAELVGRYLASGLDVITVDTTSPEARAVGLASAKVLVPGAMPMTFGHRHRRTHGLPRLLSLPRLLGYRDADLRPDELNPFPHPFS</sequence>
<reference evidence="2 3" key="1">
    <citation type="submission" date="2019-06" db="EMBL/GenBank/DDBJ databases">
        <title>Sequencing the genomes of 1000 actinobacteria strains.</title>
        <authorList>
            <person name="Klenk H.-P."/>
        </authorList>
    </citation>
    <scope>NUCLEOTIDE SEQUENCE [LARGE SCALE GENOMIC DNA]</scope>
    <source>
        <strain evidence="2 3">DSM 43186</strain>
    </source>
</reference>
<dbReference type="Pfam" id="PF02624">
    <property type="entry name" value="YcaO"/>
    <property type="match status" value="1"/>
</dbReference>
<gene>
    <name evidence="2" type="ORF">FHX40_4352</name>
</gene>
<dbReference type="AlphaFoldDB" id="A0A543J433"/>
<name>A0A543J433_9ACTN</name>
<dbReference type="Proteomes" id="UP000319213">
    <property type="component" value="Unassembled WGS sequence"/>
</dbReference>
<comment type="caution">
    <text evidence="2">The sequence shown here is derived from an EMBL/GenBank/DDBJ whole genome shotgun (WGS) entry which is preliminary data.</text>
</comment>
<evidence type="ECO:0000313" key="2">
    <source>
        <dbReference type="EMBL" id="TQM77583.1"/>
    </source>
</evidence>
<organism evidence="2 3">
    <name type="scientific">Thermopolyspora flexuosa</name>
    <dbReference type="NCBI Taxonomy" id="103836"/>
    <lineage>
        <taxon>Bacteria</taxon>
        <taxon>Bacillati</taxon>
        <taxon>Actinomycetota</taxon>
        <taxon>Actinomycetes</taxon>
        <taxon>Streptosporangiales</taxon>
        <taxon>Streptosporangiaceae</taxon>
        <taxon>Thermopolyspora</taxon>
    </lineage>
</organism>
<keyword evidence="2" id="KW-0687">Ribonucleoprotein</keyword>
<dbReference type="Gene3D" id="3.30.1330.230">
    <property type="match status" value="1"/>
</dbReference>
<proteinExistence type="predicted"/>
<dbReference type="GO" id="GO:0016740">
    <property type="term" value="F:transferase activity"/>
    <property type="evidence" value="ECO:0007669"/>
    <property type="project" value="UniProtKB-KW"/>
</dbReference>
<dbReference type="InterPro" id="IPR003776">
    <property type="entry name" value="YcaO-like_dom"/>
</dbReference>
<evidence type="ECO:0000313" key="3">
    <source>
        <dbReference type="Proteomes" id="UP000319213"/>
    </source>
</evidence>
<dbReference type="PANTHER" id="PTHR37809">
    <property type="entry name" value="RIBOSOMAL PROTEIN S12 METHYLTHIOTRANSFERASE ACCESSORY FACTOR YCAO"/>
    <property type="match status" value="1"/>
</dbReference>
<dbReference type="PANTHER" id="PTHR37809:SF1">
    <property type="entry name" value="RIBOSOMAL PROTEIN S12 METHYLTHIOTRANSFERASE ACCESSORY FACTOR YCAO"/>
    <property type="match status" value="1"/>
</dbReference>
<dbReference type="NCBIfam" id="TIGR03604">
    <property type="entry name" value="TOMM_cyclo_SagD"/>
    <property type="match status" value="1"/>
</dbReference>
<keyword evidence="3" id="KW-1185">Reference proteome</keyword>
<dbReference type="RefSeq" id="WP_142261288.1">
    <property type="nucleotide sequence ID" value="NZ_BMPV01000002.1"/>
</dbReference>
<dbReference type="PROSITE" id="PS51664">
    <property type="entry name" value="YCAO"/>
    <property type="match status" value="1"/>
</dbReference>
<evidence type="ECO:0000259" key="1">
    <source>
        <dbReference type="PROSITE" id="PS51664"/>
    </source>
</evidence>
<dbReference type="OrthoDB" id="2379922at2"/>
<feature type="domain" description="YcaO" evidence="1">
    <location>
        <begin position="268"/>
        <end position="656"/>
    </location>
</feature>
<dbReference type="GO" id="GO:0005840">
    <property type="term" value="C:ribosome"/>
    <property type="evidence" value="ECO:0007669"/>
    <property type="project" value="UniProtKB-KW"/>
</dbReference>